<proteinExistence type="predicted"/>
<dbReference type="InterPro" id="IPR010310">
    <property type="entry name" value="T7SS_ESAT-6-like"/>
</dbReference>
<comment type="caution">
    <text evidence="2">The sequence shown here is derived from an EMBL/GenBank/DDBJ whole genome shotgun (WGS) entry which is preliminary data.</text>
</comment>
<dbReference type="AlphaFoldDB" id="A0A4Y3QW34"/>
<evidence type="ECO:0000256" key="1">
    <source>
        <dbReference type="SAM" id="Coils"/>
    </source>
</evidence>
<gene>
    <name evidence="2" type="ORF">SCA03_17200</name>
</gene>
<keyword evidence="3" id="KW-1185">Reference proteome</keyword>
<evidence type="ECO:0000313" key="3">
    <source>
        <dbReference type="Proteomes" id="UP000319210"/>
    </source>
</evidence>
<dbReference type="Gene3D" id="1.10.287.1060">
    <property type="entry name" value="ESAT-6-like"/>
    <property type="match status" value="1"/>
</dbReference>
<feature type="coiled-coil region" evidence="1">
    <location>
        <begin position="16"/>
        <end position="43"/>
    </location>
</feature>
<name>A0A4Y3QW34_STRCI</name>
<protein>
    <recommendedName>
        <fullName evidence="4">WXG100 family type VII secretion target</fullName>
    </recommendedName>
</protein>
<dbReference type="EMBL" id="BJMM01000006">
    <property type="protein sequence ID" value="GEB49169.1"/>
    <property type="molecule type" value="Genomic_DNA"/>
</dbReference>
<dbReference type="InterPro" id="IPR036689">
    <property type="entry name" value="ESAT-6-like_sf"/>
</dbReference>
<sequence length="103" mass="11814">MSVDFEARQGPMGEVQQMLIRQTEEIERQLSELQRQVRTVVDELAGDTIAAYDDAHHRWVQQVEGMRQMLHAGHTTLKDVGLNYEETDRSESARWLSTTAGSR</sequence>
<evidence type="ECO:0008006" key="4">
    <source>
        <dbReference type="Google" id="ProtNLM"/>
    </source>
</evidence>
<evidence type="ECO:0000313" key="2">
    <source>
        <dbReference type="EMBL" id="GEB49169.1"/>
    </source>
</evidence>
<dbReference type="OrthoDB" id="508816at85011"/>
<dbReference type="SUPFAM" id="SSF140453">
    <property type="entry name" value="EsxAB dimer-like"/>
    <property type="match status" value="1"/>
</dbReference>
<accession>A0A4Y3QW34</accession>
<dbReference type="Proteomes" id="UP000319210">
    <property type="component" value="Unassembled WGS sequence"/>
</dbReference>
<reference evidence="2 3" key="1">
    <citation type="submission" date="2019-06" db="EMBL/GenBank/DDBJ databases">
        <title>Whole genome shotgun sequence of Streptomyces cacaoi subsp. cacaoi NBRC 12748.</title>
        <authorList>
            <person name="Hosoyama A."/>
            <person name="Uohara A."/>
            <person name="Ohji S."/>
            <person name="Ichikawa N."/>
        </authorList>
    </citation>
    <scope>NUCLEOTIDE SEQUENCE [LARGE SCALE GENOMIC DNA]</scope>
    <source>
        <strain evidence="2 3">NBRC 12748</strain>
    </source>
</reference>
<organism evidence="2 3">
    <name type="scientific">Streptomyces cacaoi</name>
    <dbReference type="NCBI Taxonomy" id="1898"/>
    <lineage>
        <taxon>Bacteria</taxon>
        <taxon>Bacillati</taxon>
        <taxon>Actinomycetota</taxon>
        <taxon>Actinomycetes</taxon>
        <taxon>Kitasatosporales</taxon>
        <taxon>Streptomycetaceae</taxon>
        <taxon>Streptomyces</taxon>
    </lineage>
</organism>
<keyword evidence="1" id="KW-0175">Coiled coil</keyword>
<dbReference type="Pfam" id="PF06013">
    <property type="entry name" value="WXG100"/>
    <property type="match status" value="1"/>
</dbReference>
<dbReference type="RefSeq" id="WP_030873979.1">
    <property type="nucleotide sequence ID" value="NZ_BJMM01000006.1"/>
</dbReference>